<accession>A0AAV2A694</accession>
<feature type="compositionally biased region" description="Polar residues" evidence="10">
    <location>
        <begin position="655"/>
        <end position="684"/>
    </location>
</feature>
<evidence type="ECO:0000256" key="8">
    <source>
        <dbReference type="ARBA" id="ARBA00023242"/>
    </source>
</evidence>
<dbReference type="PANTHER" id="PTHR23043:SF17">
    <property type="entry name" value="PROTEIN SIMILAR"/>
    <property type="match status" value="1"/>
</dbReference>
<evidence type="ECO:0000313" key="13">
    <source>
        <dbReference type="EMBL" id="CAL1279473.1"/>
    </source>
</evidence>
<keyword evidence="7" id="KW-0804">Transcription</keyword>
<feature type="compositionally biased region" description="Polar residues" evidence="10">
    <location>
        <begin position="448"/>
        <end position="475"/>
    </location>
</feature>
<dbReference type="InterPro" id="IPR013767">
    <property type="entry name" value="PAS_fold"/>
</dbReference>
<evidence type="ECO:0000256" key="10">
    <source>
        <dbReference type="SAM" id="MobiDB-lite"/>
    </source>
</evidence>
<feature type="domain" description="PAS" evidence="11">
    <location>
        <begin position="248"/>
        <end position="297"/>
    </location>
</feature>
<feature type="region of interest" description="Disordered" evidence="10">
    <location>
        <begin position="526"/>
        <end position="640"/>
    </location>
</feature>
<evidence type="ECO:0000256" key="9">
    <source>
        <dbReference type="ARBA" id="ARBA00023278"/>
    </source>
</evidence>
<dbReference type="Pfam" id="PF00989">
    <property type="entry name" value="PAS"/>
    <property type="match status" value="1"/>
</dbReference>
<dbReference type="Proteomes" id="UP001497382">
    <property type="component" value="Unassembled WGS sequence"/>
</dbReference>
<dbReference type="InterPro" id="IPR013655">
    <property type="entry name" value="PAS_fold_3"/>
</dbReference>
<feature type="compositionally biased region" description="Low complexity" evidence="10">
    <location>
        <begin position="567"/>
        <end position="579"/>
    </location>
</feature>
<dbReference type="CDD" id="cd11433">
    <property type="entry name" value="bHLH-PAS_HIF"/>
    <property type="match status" value="1"/>
</dbReference>
<dbReference type="AlphaFoldDB" id="A0AAV2A694"/>
<dbReference type="Gene3D" id="3.30.450.20">
    <property type="entry name" value="PAS domain"/>
    <property type="match status" value="2"/>
</dbReference>
<evidence type="ECO:0000259" key="12">
    <source>
        <dbReference type="PROSITE" id="PS50888"/>
    </source>
</evidence>
<dbReference type="GO" id="GO:0005634">
    <property type="term" value="C:nucleus"/>
    <property type="evidence" value="ECO:0007669"/>
    <property type="project" value="UniProtKB-SubCell"/>
</dbReference>
<dbReference type="PROSITE" id="PS50112">
    <property type="entry name" value="PAS"/>
    <property type="match status" value="2"/>
</dbReference>
<keyword evidence="14" id="KW-1185">Reference proteome</keyword>
<keyword evidence="2" id="KW-0677">Repeat</keyword>
<dbReference type="SUPFAM" id="SSF47459">
    <property type="entry name" value="HLH, helix-loop-helix DNA-binding domain"/>
    <property type="match status" value="1"/>
</dbReference>
<reference evidence="13 14" key="1">
    <citation type="submission" date="2024-04" db="EMBL/GenBank/DDBJ databases">
        <authorList>
            <person name="Rising A."/>
            <person name="Reimegard J."/>
            <person name="Sonavane S."/>
            <person name="Akerstrom W."/>
            <person name="Nylinder S."/>
            <person name="Hedman E."/>
            <person name="Kallberg Y."/>
        </authorList>
    </citation>
    <scope>NUCLEOTIDE SEQUENCE [LARGE SCALE GENOMIC DNA]</scope>
</reference>
<protein>
    <recommendedName>
        <fullName evidence="15">Hypoxia-inducible factor 1-alpha</fullName>
    </recommendedName>
</protein>
<dbReference type="GO" id="GO:0071456">
    <property type="term" value="P:cellular response to hypoxia"/>
    <property type="evidence" value="ECO:0007669"/>
    <property type="project" value="TreeGrafter"/>
</dbReference>
<feature type="compositionally biased region" description="Basic and acidic residues" evidence="10">
    <location>
        <begin position="21"/>
        <end position="31"/>
    </location>
</feature>
<organism evidence="13 14">
    <name type="scientific">Larinioides sclopetarius</name>
    <dbReference type="NCBI Taxonomy" id="280406"/>
    <lineage>
        <taxon>Eukaryota</taxon>
        <taxon>Metazoa</taxon>
        <taxon>Ecdysozoa</taxon>
        <taxon>Arthropoda</taxon>
        <taxon>Chelicerata</taxon>
        <taxon>Arachnida</taxon>
        <taxon>Araneae</taxon>
        <taxon>Araneomorphae</taxon>
        <taxon>Entelegynae</taxon>
        <taxon>Araneoidea</taxon>
        <taxon>Araneidae</taxon>
        <taxon>Larinioides</taxon>
    </lineage>
</organism>
<keyword evidence="6" id="KW-0010">Activator</keyword>
<evidence type="ECO:0000313" key="14">
    <source>
        <dbReference type="Proteomes" id="UP001497382"/>
    </source>
</evidence>
<dbReference type="InterPro" id="IPR011598">
    <property type="entry name" value="bHLH_dom"/>
</dbReference>
<dbReference type="GO" id="GO:0000981">
    <property type="term" value="F:DNA-binding transcription factor activity, RNA polymerase II-specific"/>
    <property type="evidence" value="ECO:0007669"/>
    <property type="project" value="TreeGrafter"/>
</dbReference>
<dbReference type="EMBL" id="CAXIEN010000122">
    <property type="protein sequence ID" value="CAL1279473.1"/>
    <property type="molecule type" value="Genomic_DNA"/>
</dbReference>
<feature type="region of interest" description="Disordered" evidence="10">
    <location>
        <begin position="448"/>
        <end position="479"/>
    </location>
</feature>
<evidence type="ECO:0000259" key="11">
    <source>
        <dbReference type="PROSITE" id="PS50112"/>
    </source>
</evidence>
<dbReference type="InterPro" id="IPR036638">
    <property type="entry name" value="HLH_DNA-bd_sf"/>
</dbReference>
<evidence type="ECO:0000256" key="1">
    <source>
        <dbReference type="ARBA" id="ARBA00004123"/>
    </source>
</evidence>
<comment type="caution">
    <text evidence="13">The sequence shown here is derived from an EMBL/GenBank/DDBJ whole genome shotgun (WGS) entry which is preliminary data.</text>
</comment>
<dbReference type="InterPro" id="IPR000014">
    <property type="entry name" value="PAS"/>
</dbReference>
<dbReference type="CDD" id="cd00130">
    <property type="entry name" value="PAS"/>
    <property type="match status" value="2"/>
</dbReference>
<dbReference type="GO" id="GO:0000977">
    <property type="term" value="F:RNA polymerase II transcription regulatory region sequence-specific DNA binding"/>
    <property type="evidence" value="ECO:0007669"/>
    <property type="project" value="TreeGrafter"/>
</dbReference>
<keyword evidence="8" id="KW-0539">Nucleus</keyword>
<dbReference type="GO" id="GO:0045944">
    <property type="term" value="P:positive regulation of transcription by RNA polymerase II"/>
    <property type="evidence" value="ECO:0007669"/>
    <property type="project" value="UniProtKB-ARBA"/>
</dbReference>
<feature type="domain" description="PAS" evidence="11">
    <location>
        <begin position="83"/>
        <end position="158"/>
    </location>
</feature>
<keyword evidence="5" id="KW-0238">DNA-binding</keyword>
<feature type="compositionally biased region" description="Basic and acidic residues" evidence="10">
    <location>
        <begin position="540"/>
        <end position="554"/>
    </location>
</feature>
<dbReference type="GO" id="GO:0046983">
    <property type="term" value="F:protein dimerization activity"/>
    <property type="evidence" value="ECO:0007669"/>
    <property type="project" value="InterPro"/>
</dbReference>
<dbReference type="InterPro" id="IPR035965">
    <property type="entry name" value="PAS-like_dom_sf"/>
</dbReference>
<dbReference type="FunFam" id="3.30.450.20:FF:000015">
    <property type="entry name" value="Hypoxia-inducible factor 1-alpha isoform 1"/>
    <property type="match status" value="1"/>
</dbReference>
<evidence type="ECO:0008006" key="15">
    <source>
        <dbReference type="Google" id="ProtNLM"/>
    </source>
</evidence>
<evidence type="ECO:0000256" key="2">
    <source>
        <dbReference type="ARBA" id="ARBA00022737"/>
    </source>
</evidence>
<proteinExistence type="predicted"/>
<evidence type="ECO:0000256" key="4">
    <source>
        <dbReference type="ARBA" id="ARBA00023015"/>
    </source>
</evidence>
<keyword evidence="9" id="KW-0379">Hydroxylation</keyword>
<feature type="domain" description="BHLH" evidence="12">
    <location>
        <begin position="21"/>
        <end position="74"/>
    </location>
</feature>
<feature type="compositionally biased region" description="Pro residues" evidence="10">
    <location>
        <begin position="713"/>
        <end position="723"/>
    </location>
</feature>
<dbReference type="SUPFAM" id="SSF55785">
    <property type="entry name" value="PYP-like sensor domain (PAS domain)"/>
    <property type="match status" value="2"/>
</dbReference>
<sequence>MCGGKVAIPPIVKEKRRNSEKRKEKSRDAARCRRSKESEIFSDLSAQLPLAQGVAATLDKTSVMRLTVGYLKIRQMIQLLIPSKTEEISVIDSFSPAHLDGFILVLSEEGDVIYLSENVEQFIGISQVEMLGQSVYEFSHPCDHDEIKTILTTKVPLKEDGSSPEGEYFSIFVRMKSTIKAKGRAVNLKSATYQVIHYIGHKLGKPDWLDADKCPAFVVLIIGKPIPHPAHIDVPLDKDIFISRHSPDMKFTYVDEKVTEFLGYKSSELMGKSIYSFYHALDIKSLLPSFKTLFAKGQVETTYYRFLAKNGGHAWLLTQATLIYENGCTKPECVVCLNYVLSKIENQDEIVSEEQEVAAKVSCSEETKPGAVSLSTTCAIFTPKETVMSKDFLNFPDTDILLFQEPLKDSKLQLELGLFPDDPCSIESGICDDPFSYRDDSLSSPSYCGTPESSLHLRGSNSTSPNTPDSGSLSDIPSLDPIDEFSNLDLKFTMPPSDKDSDCYEEDLDFRAPFIPMQMDDDFPLISPSSSVMWGPQEPLSKKPSQDRLSEPEPQRSVPKQSNLPESSLKSSLAALLQSDLKKTPPNKQQDKNNGVHRKETMLQKRWPHNSMDNNNRINSLKQRNFTPSKGYNGGHGNGGQIIMLESIPIKKQPVKSTASQRRNGQTASNDRRSNSPPFGSHTATVKVHDRLIKVQVSVSELPTSPIEHKQPFPSPPDPPPKRSSPSRLGSTESPKRLKLDNGFSGSQNIPEDSVLKNLLVLGEDASRGYLNSGSNRYSENRYEPAVLSLPSSECDKSNLDSGLLTCGNELLDSFLKEMQYDPEQSDDLLSMLDQPLLRNVPTLV</sequence>
<dbReference type="PROSITE" id="PS50888">
    <property type="entry name" value="BHLH"/>
    <property type="match status" value="1"/>
</dbReference>
<evidence type="ECO:0000256" key="7">
    <source>
        <dbReference type="ARBA" id="ARBA00023163"/>
    </source>
</evidence>
<comment type="subcellular location">
    <subcellularLocation>
        <location evidence="1">Nucleus</location>
    </subcellularLocation>
</comment>
<keyword evidence="4" id="KW-0805">Transcription regulation</keyword>
<dbReference type="NCBIfam" id="TIGR00229">
    <property type="entry name" value="sensory_box"/>
    <property type="match status" value="1"/>
</dbReference>
<dbReference type="SMART" id="SM00091">
    <property type="entry name" value="PAS"/>
    <property type="match status" value="2"/>
</dbReference>
<keyword evidence="3" id="KW-0832">Ubl conjugation</keyword>
<dbReference type="PANTHER" id="PTHR23043">
    <property type="entry name" value="HYPOXIA-INDUCIBLE FACTOR 1 ALPHA"/>
    <property type="match status" value="1"/>
</dbReference>
<dbReference type="SMART" id="SM00353">
    <property type="entry name" value="HLH"/>
    <property type="match status" value="1"/>
</dbReference>
<feature type="region of interest" description="Disordered" evidence="10">
    <location>
        <begin position="1"/>
        <end position="31"/>
    </location>
</feature>
<name>A0AAV2A694_9ARAC</name>
<evidence type="ECO:0000256" key="3">
    <source>
        <dbReference type="ARBA" id="ARBA00022843"/>
    </source>
</evidence>
<evidence type="ECO:0000256" key="6">
    <source>
        <dbReference type="ARBA" id="ARBA00023159"/>
    </source>
</evidence>
<dbReference type="Pfam" id="PF08447">
    <property type="entry name" value="PAS_3"/>
    <property type="match status" value="1"/>
</dbReference>
<feature type="compositionally biased region" description="Polar residues" evidence="10">
    <location>
        <begin position="611"/>
        <end position="630"/>
    </location>
</feature>
<feature type="region of interest" description="Disordered" evidence="10">
    <location>
        <begin position="703"/>
        <end position="749"/>
    </location>
</feature>
<feature type="region of interest" description="Disordered" evidence="10">
    <location>
        <begin position="653"/>
        <end position="687"/>
    </location>
</feature>
<gene>
    <name evidence="13" type="ORF">LARSCL_LOCUS10386</name>
</gene>
<dbReference type="Pfam" id="PF23171">
    <property type="entry name" value="bHLH_HIF1A"/>
    <property type="match status" value="1"/>
</dbReference>
<evidence type="ECO:0000256" key="5">
    <source>
        <dbReference type="ARBA" id="ARBA00023125"/>
    </source>
</evidence>